<comment type="cofactor">
    <cofactor evidence="2">
        <name>Mg(2+)</name>
        <dbReference type="ChEBI" id="CHEBI:18420"/>
    </cofactor>
</comment>
<dbReference type="PATRIC" id="fig|1142394.8.peg.2438"/>
<dbReference type="InterPro" id="IPR035097">
    <property type="entry name" value="M29_N-terminal"/>
</dbReference>
<evidence type="ECO:0000256" key="7">
    <source>
        <dbReference type="ARBA" id="ARBA00022723"/>
    </source>
</evidence>
<comment type="cofactor">
    <cofactor evidence="3">
        <name>Zn(2+)</name>
        <dbReference type="ChEBI" id="CHEBI:29105"/>
    </cofactor>
</comment>
<dbReference type="Gene3D" id="3.40.1830.10">
    <property type="entry name" value="Thermophilic metalloprotease (M29)"/>
    <property type="match status" value="1"/>
</dbReference>
<dbReference type="GO" id="GO:0004177">
    <property type="term" value="F:aminopeptidase activity"/>
    <property type="evidence" value="ECO:0007669"/>
    <property type="project" value="UniProtKB-KW"/>
</dbReference>
<protein>
    <submittedName>
        <fullName evidence="10">Peptidase M29 family protein</fullName>
    </submittedName>
</protein>
<dbReference type="eggNOG" id="COG2309">
    <property type="taxonomic scope" value="Bacteria"/>
</dbReference>
<evidence type="ECO:0000256" key="6">
    <source>
        <dbReference type="ARBA" id="ARBA00022670"/>
    </source>
</evidence>
<evidence type="ECO:0000256" key="2">
    <source>
        <dbReference type="ARBA" id="ARBA00001946"/>
    </source>
</evidence>
<sequence length="375" mass="40510">MTDPRITQLAHTLLHHSTKLQPGEHLLIEAFDLPEAMVVALIEGAKRLGAHPHVALRSGEVQRALLDGADAEQLDTWAANDLDRMKRMDAYIGMRGAHNSAELAGLSESDAQKHARLYQTPVHGEQRVKHTRWCVLRWPTPSMAQAAGRSTRDFEDFYFSVCNADYPAMAEAVKPLERRMAAAEHVRIVGPGDTDLSFSIAGVPAVACTGGHNVPDGECFSAPVAGSANGVIAFNTPTRYLGKPLDRVRLELADGVVTRATAAAGQEALDAILATDEGARSFGEFAVGFHPVITEPMGDILFDEKIGGSVHLALGRAYEAANNGNRSDIHWDLVLIQDERRGGGELHLDGELVRKDGLFVVEDLLGLNPGELGKR</sequence>
<comment type="cofactor">
    <cofactor evidence="1">
        <name>Co(2+)</name>
        <dbReference type="ChEBI" id="CHEBI:48828"/>
    </cofactor>
</comment>
<evidence type="ECO:0000256" key="9">
    <source>
        <dbReference type="ARBA" id="ARBA00023049"/>
    </source>
</evidence>
<dbReference type="GO" id="GO:0046872">
    <property type="term" value="F:metal ion binding"/>
    <property type="evidence" value="ECO:0007669"/>
    <property type="project" value="UniProtKB-KW"/>
</dbReference>
<proteinExistence type="inferred from homology"/>
<dbReference type="Proteomes" id="UP000007881">
    <property type="component" value="Chromosome"/>
</dbReference>
<evidence type="ECO:0000313" key="11">
    <source>
        <dbReference type="Proteomes" id="UP000007881"/>
    </source>
</evidence>
<dbReference type="SUPFAM" id="SSF144052">
    <property type="entry name" value="Thermophilic metalloprotease-like"/>
    <property type="match status" value="1"/>
</dbReference>
<keyword evidence="6" id="KW-0645">Protease</keyword>
<keyword evidence="9" id="KW-0482">Metalloprotease</keyword>
<dbReference type="AlphaFoldDB" id="I0IGY3"/>
<dbReference type="OrthoDB" id="9803993at2"/>
<dbReference type="InterPro" id="IPR052170">
    <property type="entry name" value="M29_Exopeptidase"/>
</dbReference>
<comment type="similarity">
    <text evidence="4">Belongs to the peptidase M29 family.</text>
</comment>
<dbReference type="GO" id="GO:0008237">
    <property type="term" value="F:metallopeptidase activity"/>
    <property type="evidence" value="ECO:0007669"/>
    <property type="project" value="UniProtKB-KW"/>
</dbReference>
<evidence type="ECO:0000256" key="4">
    <source>
        <dbReference type="ARBA" id="ARBA00008236"/>
    </source>
</evidence>
<dbReference type="Pfam" id="PF02073">
    <property type="entry name" value="Peptidase_M29"/>
    <property type="match status" value="1"/>
</dbReference>
<evidence type="ECO:0000256" key="3">
    <source>
        <dbReference type="ARBA" id="ARBA00001947"/>
    </source>
</evidence>
<dbReference type="RefSeq" id="WP_014437734.1">
    <property type="nucleotide sequence ID" value="NC_017080.1"/>
</dbReference>
<keyword evidence="11" id="KW-1185">Reference proteome</keyword>
<dbReference type="EMBL" id="AP012338">
    <property type="protein sequence ID" value="BAM04521.1"/>
    <property type="molecule type" value="Genomic_DNA"/>
</dbReference>
<gene>
    <name evidence="10" type="ordered locus">PSMK_23620</name>
</gene>
<reference evidence="10 11" key="1">
    <citation type="submission" date="2012-02" db="EMBL/GenBank/DDBJ databases">
        <title>Complete genome sequence of Phycisphaera mikurensis NBRC 102666.</title>
        <authorList>
            <person name="Ankai A."/>
            <person name="Hosoyama A."/>
            <person name="Terui Y."/>
            <person name="Sekine M."/>
            <person name="Fukai R."/>
            <person name="Kato Y."/>
            <person name="Nakamura S."/>
            <person name="Yamada-Narita S."/>
            <person name="Kawakoshi A."/>
            <person name="Fukunaga Y."/>
            <person name="Yamazaki S."/>
            <person name="Fujita N."/>
        </authorList>
    </citation>
    <scope>NUCLEOTIDE SEQUENCE [LARGE SCALE GENOMIC DNA]</scope>
    <source>
        <strain evidence="11">NBRC 102666 / KCTC 22515 / FYK2301M01</strain>
    </source>
</reference>
<dbReference type="PANTHER" id="PTHR34448">
    <property type="entry name" value="AMINOPEPTIDASE"/>
    <property type="match status" value="1"/>
</dbReference>
<dbReference type="KEGG" id="phm:PSMK_23620"/>
<name>I0IGY3_PHYMF</name>
<keyword evidence="5" id="KW-0031">Aminopeptidase</keyword>
<dbReference type="InterPro" id="IPR000787">
    <property type="entry name" value="Peptidase_M29"/>
</dbReference>
<dbReference type="GO" id="GO:0006508">
    <property type="term" value="P:proteolysis"/>
    <property type="evidence" value="ECO:0007669"/>
    <property type="project" value="UniProtKB-KW"/>
</dbReference>
<dbReference type="HOGENOM" id="CLU_057697_0_0_0"/>
<evidence type="ECO:0000256" key="5">
    <source>
        <dbReference type="ARBA" id="ARBA00022438"/>
    </source>
</evidence>
<keyword evidence="7" id="KW-0479">Metal-binding</keyword>
<evidence type="ECO:0000256" key="8">
    <source>
        <dbReference type="ARBA" id="ARBA00022801"/>
    </source>
</evidence>
<organism evidence="10 11">
    <name type="scientific">Phycisphaera mikurensis (strain NBRC 102666 / KCTC 22515 / FYK2301M01)</name>
    <dbReference type="NCBI Taxonomy" id="1142394"/>
    <lineage>
        <taxon>Bacteria</taxon>
        <taxon>Pseudomonadati</taxon>
        <taxon>Planctomycetota</taxon>
        <taxon>Phycisphaerae</taxon>
        <taxon>Phycisphaerales</taxon>
        <taxon>Phycisphaeraceae</taxon>
        <taxon>Phycisphaera</taxon>
    </lineage>
</organism>
<evidence type="ECO:0000256" key="1">
    <source>
        <dbReference type="ARBA" id="ARBA00001941"/>
    </source>
</evidence>
<accession>I0IGY3</accession>
<evidence type="ECO:0000313" key="10">
    <source>
        <dbReference type="EMBL" id="BAM04521.1"/>
    </source>
</evidence>
<keyword evidence="8" id="KW-0378">Hydrolase</keyword>
<dbReference type="PANTHER" id="PTHR34448:SF1">
    <property type="entry name" value="BLL6088 PROTEIN"/>
    <property type="match status" value="1"/>
</dbReference>